<sequence length="112" mass="13121">MQKYIYLLTIVVFMIFSGCNESIDTPNNKREVSLFTKTEIDSLLTVYDKHANNYSNLYKKALYGDKNALKSYSDLMLEINVLDNKLQHLINQNKIASNQLKKYMNLKKKFTQ</sequence>
<feature type="coiled-coil region" evidence="1">
    <location>
        <begin position="72"/>
        <end position="106"/>
    </location>
</feature>
<protein>
    <recommendedName>
        <fullName evidence="4">DUF4296 domain-containing protein</fullName>
    </recommendedName>
</protein>
<keyword evidence="3" id="KW-1185">Reference proteome</keyword>
<evidence type="ECO:0008006" key="4">
    <source>
        <dbReference type="Google" id="ProtNLM"/>
    </source>
</evidence>
<organism evidence="2 3">
    <name type="scientific">Myroides marinus</name>
    <dbReference type="NCBI Taxonomy" id="703342"/>
    <lineage>
        <taxon>Bacteria</taxon>
        <taxon>Pseudomonadati</taxon>
        <taxon>Bacteroidota</taxon>
        <taxon>Flavobacteriia</taxon>
        <taxon>Flavobacteriales</taxon>
        <taxon>Flavobacteriaceae</taxon>
        <taxon>Myroides</taxon>
    </lineage>
</organism>
<proteinExistence type="predicted"/>
<reference evidence="2 3" key="1">
    <citation type="submission" date="2016-01" db="EMBL/GenBank/DDBJ databases">
        <title>Whole genome sequencing of Myroides marinus L41.</title>
        <authorList>
            <person name="Hong K.W."/>
        </authorList>
    </citation>
    <scope>NUCLEOTIDE SEQUENCE [LARGE SCALE GENOMIC DNA]</scope>
    <source>
        <strain evidence="2 3">L41</strain>
    </source>
</reference>
<comment type="caution">
    <text evidence="2">The sequence shown here is derived from an EMBL/GenBank/DDBJ whole genome shotgun (WGS) entry which is preliminary data.</text>
</comment>
<dbReference type="EMBL" id="LQNU01000065">
    <property type="protein sequence ID" value="KZE78361.1"/>
    <property type="molecule type" value="Genomic_DNA"/>
</dbReference>
<keyword evidence="1" id="KW-0175">Coiled coil</keyword>
<dbReference type="OrthoDB" id="1452645at2"/>
<evidence type="ECO:0000313" key="2">
    <source>
        <dbReference type="EMBL" id="KZE78361.1"/>
    </source>
</evidence>
<dbReference type="Proteomes" id="UP000076630">
    <property type="component" value="Unassembled WGS sequence"/>
</dbReference>
<accession>A0A163XSJ7</accession>
<evidence type="ECO:0000256" key="1">
    <source>
        <dbReference type="SAM" id="Coils"/>
    </source>
</evidence>
<name>A0A163XSJ7_9FLAO</name>
<dbReference type="RefSeq" id="WP_038984294.1">
    <property type="nucleotide sequence ID" value="NZ_JWJO01000001.1"/>
</dbReference>
<evidence type="ECO:0000313" key="3">
    <source>
        <dbReference type="Proteomes" id="UP000076630"/>
    </source>
</evidence>
<dbReference type="PROSITE" id="PS51257">
    <property type="entry name" value="PROKAR_LIPOPROTEIN"/>
    <property type="match status" value="1"/>
</dbReference>
<gene>
    <name evidence="2" type="ORF">AV926_13020</name>
</gene>
<dbReference type="AlphaFoldDB" id="A0A163XSJ7"/>